<evidence type="ECO:0000313" key="4">
    <source>
        <dbReference type="Proteomes" id="UP001476247"/>
    </source>
</evidence>
<accession>A0ABP9XWH9</accession>
<gene>
    <name evidence="3" type="ORF">HPULCUR_004535</name>
</gene>
<dbReference type="EMBL" id="BAABUJ010000012">
    <property type="protein sequence ID" value="GAA5799126.1"/>
    <property type="molecule type" value="Genomic_DNA"/>
</dbReference>
<proteinExistence type="predicted"/>
<name>A0ABP9XWH9_9FUNG</name>
<organism evidence="3 4">
    <name type="scientific">Helicostylum pulchrum</name>
    <dbReference type="NCBI Taxonomy" id="562976"/>
    <lineage>
        <taxon>Eukaryota</taxon>
        <taxon>Fungi</taxon>
        <taxon>Fungi incertae sedis</taxon>
        <taxon>Mucoromycota</taxon>
        <taxon>Mucoromycotina</taxon>
        <taxon>Mucoromycetes</taxon>
        <taxon>Mucorales</taxon>
        <taxon>Mucorineae</taxon>
        <taxon>Mucoraceae</taxon>
        <taxon>Helicostylum</taxon>
    </lineage>
</organism>
<evidence type="ECO:0000256" key="2">
    <source>
        <dbReference type="SAM" id="MobiDB-lite"/>
    </source>
</evidence>
<comment type="caution">
    <text evidence="3">The sequence shown here is derived from an EMBL/GenBank/DDBJ whole genome shotgun (WGS) entry which is preliminary data.</text>
</comment>
<feature type="coiled-coil region" evidence="1">
    <location>
        <begin position="174"/>
        <end position="201"/>
    </location>
</feature>
<keyword evidence="1" id="KW-0175">Coiled coil</keyword>
<protein>
    <submittedName>
        <fullName evidence="3">Uncharacterized protein</fullName>
    </submittedName>
</protein>
<evidence type="ECO:0000256" key="1">
    <source>
        <dbReference type="SAM" id="Coils"/>
    </source>
</evidence>
<evidence type="ECO:0000313" key="3">
    <source>
        <dbReference type="EMBL" id="GAA5799126.1"/>
    </source>
</evidence>
<dbReference type="Proteomes" id="UP001476247">
    <property type="component" value="Unassembled WGS sequence"/>
</dbReference>
<feature type="region of interest" description="Disordered" evidence="2">
    <location>
        <begin position="1"/>
        <end position="23"/>
    </location>
</feature>
<sequence length="386" mass="43962">MPDNESSRSQPTTAEDIQKEIPDATEKEVTTLPFCLIANDILHITGYTKFTRSLFPTPRPTKLQALEINVPSLYQMLTSEPNALSIADFNNKKIDSIEYAQSNKDAVFCSAFDMAQIKKNCESYKLTFAQSIRILPGMKACKVLSSKPVKKIGGAAEKGSTSYISHILNNPVVIEESKKDLSDLKQPVDTLQNEINNLKEELPYIKTVKVKLKDDNSNNDLITRLKDTKKKRQEAYQAIQVCRPSKATFNEELYYKMNAIRYKSQLDKKREEKSTGSAKEEKESVCILIGETRGVYKAEECRLSEVDNFFSFSGTDNGIINMSTTTQFTLDRFKLHLELYNRYQVLGEVDIDIQDHRKYLDLPQQNQVIILQVLMWVAPTVRSGRN</sequence>
<keyword evidence="4" id="KW-1185">Reference proteome</keyword>
<reference evidence="3 4" key="1">
    <citation type="submission" date="2024-04" db="EMBL/GenBank/DDBJ databases">
        <title>genome sequences of Mucor flavus KT1a and Helicostylum pulchrum KT1b strains isolation_sourced from the surface of a dry-aged beef.</title>
        <authorList>
            <person name="Toyotome T."/>
            <person name="Hosono M."/>
            <person name="Torimaru M."/>
            <person name="Fukuda K."/>
            <person name="Mikami N."/>
        </authorList>
    </citation>
    <scope>NUCLEOTIDE SEQUENCE [LARGE SCALE GENOMIC DNA]</scope>
    <source>
        <strain evidence="3 4">KT1b</strain>
    </source>
</reference>